<keyword evidence="3" id="KW-1185">Reference proteome</keyword>
<dbReference type="InterPro" id="IPR013103">
    <property type="entry name" value="RVT_2"/>
</dbReference>
<feature type="domain" description="Reverse transcriptase Ty1/copia-type" evidence="1">
    <location>
        <begin position="3"/>
        <end position="102"/>
    </location>
</feature>
<reference evidence="2 3" key="1">
    <citation type="journal article" date="2021" name="Comput. Struct. Biotechnol. J.">
        <title>De novo genome assembly of the potent medicinal plant Rehmannia glutinosa using nanopore technology.</title>
        <authorList>
            <person name="Ma L."/>
            <person name="Dong C."/>
            <person name="Song C."/>
            <person name="Wang X."/>
            <person name="Zheng X."/>
            <person name="Niu Y."/>
            <person name="Chen S."/>
            <person name="Feng W."/>
        </authorList>
    </citation>
    <scope>NUCLEOTIDE SEQUENCE [LARGE SCALE GENOMIC DNA]</scope>
    <source>
        <strain evidence="2">DH-2019</strain>
    </source>
</reference>
<dbReference type="PANTHER" id="PTHR11439:SF521">
    <property type="entry name" value="RNA-DIRECTED DNA POLYMERASE"/>
    <property type="match status" value="1"/>
</dbReference>
<gene>
    <name evidence="2" type="ORF">DH2020_002385</name>
</gene>
<sequence length="215" mass="24383">MKSNSFKISECDKCVYIKGTTSDYVKVCLYVDDMLIMGSSHGLIMNTKNMLKKNFVMKDIGVYDVILGIKISRTSDGIVLSQSHYVESLLRKFNAFDSIPAKTHVDISLHLAKNRGEPVSQLEYSRVTGSLMYLTNFTRPNIAYSVSKLSRFTCNPSMDHWKAMTRILRYLKYTMNFGILYTRYLAVLEGYCDANRISDTKDSKSTSGYVFTIGG</sequence>
<dbReference type="EMBL" id="JABTTQ020000002">
    <property type="protein sequence ID" value="KAK6162544.1"/>
    <property type="molecule type" value="Genomic_DNA"/>
</dbReference>
<dbReference type="Proteomes" id="UP001318860">
    <property type="component" value="Unassembled WGS sequence"/>
</dbReference>
<comment type="caution">
    <text evidence="2">The sequence shown here is derived from an EMBL/GenBank/DDBJ whole genome shotgun (WGS) entry which is preliminary data.</text>
</comment>
<dbReference type="InterPro" id="IPR043502">
    <property type="entry name" value="DNA/RNA_pol_sf"/>
</dbReference>
<dbReference type="PANTHER" id="PTHR11439">
    <property type="entry name" value="GAG-POL-RELATED RETROTRANSPOSON"/>
    <property type="match status" value="1"/>
</dbReference>
<dbReference type="Pfam" id="PF07727">
    <property type="entry name" value="RVT_2"/>
    <property type="match status" value="1"/>
</dbReference>
<proteinExistence type="predicted"/>
<evidence type="ECO:0000313" key="3">
    <source>
        <dbReference type="Proteomes" id="UP001318860"/>
    </source>
</evidence>
<name>A0ABR0XTN6_REHGL</name>
<organism evidence="2 3">
    <name type="scientific">Rehmannia glutinosa</name>
    <name type="common">Chinese foxglove</name>
    <dbReference type="NCBI Taxonomy" id="99300"/>
    <lineage>
        <taxon>Eukaryota</taxon>
        <taxon>Viridiplantae</taxon>
        <taxon>Streptophyta</taxon>
        <taxon>Embryophyta</taxon>
        <taxon>Tracheophyta</taxon>
        <taxon>Spermatophyta</taxon>
        <taxon>Magnoliopsida</taxon>
        <taxon>eudicotyledons</taxon>
        <taxon>Gunneridae</taxon>
        <taxon>Pentapetalae</taxon>
        <taxon>asterids</taxon>
        <taxon>lamiids</taxon>
        <taxon>Lamiales</taxon>
        <taxon>Orobanchaceae</taxon>
        <taxon>Rehmannieae</taxon>
        <taxon>Rehmannia</taxon>
    </lineage>
</organism>
<protein>
    <recommendedName>
        <fullName evidence="1">Reverse transcriptase Ty1/copia-type domain-containing protein</fullName>
    </recommendedName>
</protein>
<evidence type="ECO:0000259" key="1">
    <source>
        <dbReference type="Pfam" id="PF07727"/>
    </source>
</evidence>
<accession>A0ABR0XTN6</accession>
<evidence type="ECO:0000313" key="2">
    <source>
        <dbReference type="EMBL" id="KAK6162544.1"/>
    </source>
</evidence>
<dbReference type="SUPFAM" id="SSF56672">
    <property type="entry name" value="DNA/RNA polymerases"/>
    <property type="match status" value="1"/>
</dbReference>